<evidence type="ECO:0000256" key="6">
    <source>
        <dbReference type="ARBA" id="ARBA00022840"/>
    </source>
</evidence>
<evidence type="ECO:0000256" key="8">
    <source>
        <dbReference type="ARBA" id="ARBA00038437"/>
    </source>
</evidence>
<dbReference type="FunFam" id="3.40.50.300:FF:000108">
    <property type="entry name" value="ATP-dependent RNA helicase RhlE"/>
    <property type="match status" value="1"/>
</dbReference>
<dbReference type="PROSITE" id="PS51194">
    <property type="entry name" value="HELICASE_CTER"/>
    <property type="match status" value="1"/>
</dbReference>
<evidence type="ECO:0000256" key="1">
    <source>
        <dbReference type="ARBA" id="ARBA00012552"/>
    </source>
</evidence>
<protein>
    <recommendedName>
        <fullName evidence="1">RNA helicase</fullName>
        <ecNumber evidence="1">3.6.4.13</ecNumber>
    </recommendedName>
</protein>
<dbReference type="eggNOG" id="COG0513">
    <property type="taxonomic scope" value="Bacteria"/>
</dbReference>
<dbReference type="InterPro" id="IPR050547">
    <property type="entry name" value="DEAD_box_RNA_helicases"/>
</dbReference>
<dbReference type="Gene3D" id="3.30.70.330">
    <property type="match status" value="1"/>
</dbReference>
<keyword evidence="5 11" id="KW-0347">Helicase</keyword>
<dbReference type="InterPro" id="IPR014001">
    <property type="entry name" value="Helicase_ATP-bd"/>
</dbReference>
<dbReference type="Pfam" id="PF00270">
    <property type="entry name" value="DEAD"/>
    <property type="match status" value="1"/>
</dbReference>
<comment type="similarity">
    <text evidence="8 11">Belongs to the DEAD box helicase family.</text>
</comment>
<dbReference type="InterPro" id="IPR044742">
    <property type="entry name" value="DEAD/DEAH_RhlB"/>
</dbReference>
<dbReference type="GO" id="GO:0016787">
    <property type="term" value="F:hydrolase activity"/>
    <property type="evidence" value="ECO:0007669"/>
    <property type="project" value="UniProtKB-KW"/>
</dbReference>
<evidence type="ECO:0000313" key="17">
    <source>
        <dbReference type="Proteomes" id="UP000000485"/>
    </source>
</evidence>
<dbReference type="Gene3D" id="3.40.50.300">
    <property type="entry name" value="P-loop containing nucleotide triphosphate hydrolases"/>
    <property type="match status" value="2"/>
</dbReference>
<evidence type="ECO:0000256" key="7">
    <source>
        <dbReference type="ARBA" id="ARBA00023016"/>
    </source>
</evidence>
<dbReference type="GO" id="GO:0005829">
    <property type="term" value="C:cytosol"/>
    <property type="evidence" value="ECO:0007669"/>
    <property type="project" value="TreeGrafter"/>
</dbReference>
<dbReference type="InterPro" id="IPR005580">
    <property type="entry name" value="DbpA/CsdA_RNA-bd_dom"/>
</dbReference>
<evidence type="ECO:0000256" key="9">
    <source>
        <dbReference type="ARBA" id="ARBA00047984"/>
    </source>
</evidence>
<evidence type="ECO:0000256" key="12">
    <source>
        <dbReference type="SAM" id="MobiDB-lite"/>
    </source>
</evidence>
<feature type="region of interest" description="Disordered" evidence="12">
    <location>
        <begin position="465"/>
        <end position="502"/>
    </location>
</feature>
<dbReference type="PANTHER" id="PTHR47963">
    <property type="entry name" value="DEAD-BOX ATP-DEPENDENT RNA HELICASE 47, MITOCHONDRIAL"/>
    <property type="match status" value="1"/>
</dbReference>
<evidence type="ECO:0000259" key="15">
    <source>
        <dbReference type="PROSITE" id="PS51195"/>
    </source>
</evidence>
<comment type="catalytic activity">
    <reaction evidence="9">
        <text>ATP + H2O = ADP + phosphate + H(+)</text>
        <dbReference type="Rhea" id="RHEA:13065"/>
        <dbReference type="ChEBI" id="CHEBI:15377"/>
        <dbReference type="ChEBI" id="CHEBI:15378"/>
        <dbReference type="ChEBI" id="CHEBI:30616"/>
        <dbReference type="ChEBI" id="CHEBI:43474"/>
        <dbReference type="ChEBI" id="CHEBI:456216"/>
        <dbReference type="EC" id="3.6.4.13"/>
    </reaction>
</comment>
<feature type="compositionally biased region" description="Low complexity" evidence="12">
    <location>
        <begin position="594"/>
        <end position="605"/>
    </location>
</feature>
<accession>F8A5Q6</accession>
<keyword evidence="6 11" id="KW-0067">ATP-binding</keyword>
<evidence type="ECO:0000256" key="4">
    <source>
        <dbReference type="ARBA" id="ARBA00022801"/>
    </source>
</evidence>
<evidence type="ECO:0000256" key="5">
    <source>
        <dbReference type="ARBA" id="ARBA00022806"/>
    </source>
</evidence>
<dbReference type="GO" id="GO:0005840">
    <property type="term" value="C:ribosome"/>
    <property type="evidence" value="ECO:0007669"/>
    <property type="project" value="TreeGrafter"/>
</dbReference>
<dbReference type="InterPro" id="IPR011545">
    <property type="entry name" value="DEAD/DEAH_box_helicase_dom"/>
</dbReference>
<evidence type="ECO:0000259" key="14">
    <source>
        <dbReference type="PROSITE" id="PS51194"/>
    </source>
</evidence>
<dbReference type="PROSITE" id="PS51195">
    <property type="entry name" value="Q_MOTIF"/>
    <property type="match status" value="1"/>
</dbReference>
<dbReference type="EC" id="3.6.4.13" evidence="1"/>
<dbReference type="CDD" id="cd18787">
    <property type="entry name" value="SF2_C_DEAD"/>
    <property type="match status" value="1"/>
</dbReference>
<dbReference type="SMART" id="SM00490">
    <property type="entry name" value="HELICc"/>
    <property type="match status" value="1"/>
</dbReference>
<feature type="region of interest" description="Disordered" evidence="12">
    <location>
        <begin position="569"/>
        <end position="605"/>
    </location>
</feature>
<dbReference type="InterPro" id="IPR001650">
    <property type="entry name" value="Helicase_C-like"/>
</dbReference>
<keyword evidence="3 11" id="KW-0547">Nucleotide-binding</keyword>
<dbReference type="InterPro" id="IPR027417">
    <property type="entry name" value="P-loop_NTPase"/>
</dbReference>
<feature type="domain" description="Helicase C-terminal" evidence="14">
    <location>
        <begin position="248"/>
        <end position="393"/>
    </location>
</feature>
<evidence type="ECO:0000313" key="16">
    <source>
        <dbReference type="EMBL" id="AEI12211.1"/>
    </source>
</evidence>
<dbReference type="PROSITE" id="PS00039">
    <property type="entry name" value="DEAD_ATP_HELICASE"/>
    <property type="match status" value="1"/>
</dbReference>
<evidence type="ECO:0000256" key="11">
    <source>
        <dbReference type="RuleBase" id="RU000492"/>
    </source>
</evidence>
<reference evidence="17" key="1">
    <citation type="submission" date="2011-04" db="EMBL/GenBank/DDBJ databases">
        <title>Complete sequence of Cellvibrio gilvus ATCC 13127.</title>
        <authorList>
            <person name="Lucas S."/>
            <person name="Han J."/>
            <person name="Lapidus A."/>
            <person name="Cheng J.-F."/>
            <person name="Goodwin L."/>
            <person name="Pitluck S."/>
            <person name="Peters L."/>
            <person name="Munk A."/>
            <person name="Detter J.C."/>
            <person name="Han C."/>
            <person name="Tapia R."/>
            <person name="Land M."/>
            <person name="Hauser L."/>
            <person name="Kyrpides N."/>
            <person name="Ivanova N."/>
            <person name="Ovchinnikova G."/>
            <person name="Pagani I."/>
            <person name="Mead D."/>
            <person name="Brumm P."/>
            <person name="Woyke T."/>
        </authorList>
    </citation>
    <scope>NUCLEOTIDE SEQUENCE [LARGE SCALE GENOMIC DNA]</scope>
    <source>
        <strain evidence="17">ATCC 13127 / NRRL B-14078</strain>
    </source>
</reference>
<dbReference type="GO" id="GO:0009409">
    <property type="term" value="P:response to cold"/>
    <property type="evidence" value="ECO:0007669"/>
    <property type="project" value="TreeGrafter"/>
</dbReference>
<dbReference type="Pfam" id="PF00271">
    <property type="entry name" value="Helicase_C"/>
    <property type="match status" value="1"/>
</dbReference>
<dbReference type="InterPro" id="IPR014014">
    <property type="entry name" value="RNA_helicase_DEAD_Q_motif"/>
</dbReference>
<dbReference type="GO" id="GO:0033592">
    <property type="term" value="F:RNA strand annealing activity"/>
    <property type="evidence" value="ECO:0007669"/>
    <property type="project" value="TreeGrafter"/>
</dbReference>
<dbReference type="GO" id="GO:0003724">
    <property type="term" value="F:RNA helicase activity"/>
    <property type="evidence" value="ECO:0007669"/>
    <property type="project" value="UniProtKB-EC"/>
</dbReference>
<organism evidence="16 17">
    <name type="scientific">Cellulomonas gilvus (strain ATCC 13127 / NRRL B-14078)</name>
    <name type="common">Cellvibrio gilvus</name>
    <dbReference type="NCBI Taxonomy" id="593907"/>
    <lineage>
        <taxon>Bacteria</taxon>
        <taxon>Bacillati</taxon>
        <taxon>Actinomycetota</taxon>
        <taxon>Actinomycetes</taxon>
        <taxon>Micrococcales</taxon>
        <taxon>Cellulomonadaceae</taxon>
        <taxon>Cellulomonas</taxon>
    </lineage>
</organism>
<evidence type="ECO:0000256" key="2">
    <source>
        <dbReference type="ARBA" id="ARBA00022490"/>
    </source>
</evidence>
<keyword evidence="7" id="KW-0346">Stress response</keyword>
<evidence type="ECO:0000259" key="13">
    <source>
        <dbReference type="PROSITE" id="PS51192"/>
    </source>
</evidence>
<dbReference type="EMBL" id="CP002665">
    <property type="protein sequence ID" value="AEI12211.1"/>
    <property type="molecule type" value="Genomic_DNA"/>
</dbReference>
<dbReference type="InterPro" id="IPR000629">
    <property type="entry name" value="RNA-helicase_DEAD-box_CS"/>
</dbReference>
<keyword evidence="2" id="KW-0963">Cytoplasm</keyword>
<evidence type="ECO:0000256" key="10">
    <source>
        <dbReference type="PROSITE-ProRule" id="PRU00552"/>
    </source>
</evidence>
<dbReference type="HOGENOM" id="CLU_003041_21_1_11"/>
<dbReference type="Pfam" id="PF03880">
    <property type="entry name" value="DbpA"/>
    <property type="match status" value="1"/>
</dbReference>
<dbReference type="InterPro" id="IPR012677">
    <property type="entry name" value="Nucleotide-bd_a/b_plait_sf"/>
</dbReference>
<feature type="domain" description="DEAD-box RNA helicase Q" evidence="15">
    <location>
        <begin position="20"/>
        <end position="48"/>
    </location>
</feature>
<dbReference type="AlphaFoldDB" id="F8A5Q6"/>
<dbReference type="InterPro" id="IPR057325">
    <property type="entry name" value="DeaD_dimer"/>
</dbReference>
<dbReference type="SUPFAM" id="SSF52540">
    <property type="entry name" value="P-loop containing nucleoside triphosphate hydrolases"/>
    <property type="match status" value="1"/>
</dbReference>
<keyword evidence="4 11" id="KW-0378">Hydrolase</keyword>
<dbReference type="PROSITE" id="PS51192">
    <property type="entry name" value="HELICASE_ATP_BIND_1"/>
    <property type="match status" value="1"/>
</dbReference>
<evidence type="ECO:0000256" key="3">
    <source>
        <dbReference type="ARBA" id="ARBA00022741"/>
    </source>
</evidence>
<dbReference type="RefSeq" id="WP_013883730.1">
    <property type="nucleotide sequence ID" value="NC_015671.1"/>
</dbReference>
<dbReference type="PANTHER" id="PTHR47963:SF8">
    <property type="entry name" value="ATP-DEPENDENT RNA HELICASE DEAD"/>
    <property type="match status" value="1"/>
</dbReference>
<dbReference type="CDD" id="cd00268">
    <property type="entry name" value="DEADc"/>
    <property type="match status" value="1"/>
</dbReference>
<feature type="domain" description="Helicase ATP-binding" evidence="13">
    <location>
        <begin position="51"/>
        <end position="222"/>
    </location>
</feature>
<sequence length="605" mass="63975">MTMPSGSPAPSHASDPTAELTFDELGLPDALHRAVASLGFVTPSAIQARAIPALLSGRDIVGVAQTGTGKTAAFGLPLLAAVDPEVRAVQAIVLTPTRELAMQVAEAISTFAQHMPGLGVLPVYGGAPFLPQQRALQRGAQVVVGTPGRVIDHLERGSLVLDQVRFLVLDEADEMLRMGFAEDVDKVLQRVPAGRQVALFSATMPPAIRRVAEQHLVHPVEVTVARQSSTVTTVRQTYAVVPHRHKAGALARVLAVREADAAIVFVRTRGAAEELGSALVERGVSAAFISGDVAQGDREKIVDRLRGGALDVLVATDVAARGLDVERIGLVVNFDVPREPETYVHRIGRTGRAGREGIALTFVTPAEQSRLRTIERTIRTQLEQVPIPSPAEVSAHRVRALLERVELRKQAGRLDVYREAVSQHLAASPELDARDLLATVLALAVGDEGPDARTADDLDDALSRATLGAERGERAGRERDGHGDPRERRRPSTHIAGGPPRWRVAVGHRDGLQPGALVGALTGEGGLTGADVGKIDIFGSFSLVDIPGGLTPDVVDRLSRARVAGRPLRIRVDSGPRPGHGASRPGHGPGHGPSHGSAHGPRGRA</sequence>
<feature type="compositionally biased region" description="Basic and acidic residues" evidence="12">
    <location>
        <begin position="470"/>
        <end position="487"/>
    </location>
</feature>
<dbReference type="Proteomes" id="UP000000485">
    <property type="component" value="Chromosome"/>
</dbReference>
<feature type="compositionally biased region" description="Low complexity" evidence="12">
    <location>
        <begin position="575"/>
        <end position="586"/>
    </location>
</feature>
<gene>
    <name evidence="16" type="ordered locus">Celgi_1700</name>
</gene>
<keyword evidence="17" id="KW-1185">Reference proteome</keyword>
<dbReference type="KEGG" id="cga:Celgi_1700"/>
<feature type="short sequence motif" description="Q motif" evidence="10">
    <location>
        <begin position="20"/>
        <end position="48"/>
    </location>
</feature>
<dbReference type="Pfam" id="PF25399">
    <property type="entry name" value="DeaD_dimer"/>
    <property type="match status" value="1"/>
</dbReference>
<dbReference type="STRING" id="593907.Celgi_1700"/>
<dbReference type="SMART" id="SM00487">
    <property type="entry name" value="DEXDc"/>
    <property type="match status" value="1"/>
</dbReference>
<proteinExistence type="inferred from homology"/>
<name>F8A5Q6_CELGA</name>
<dbReference type="GO" id="GO:0005524">
    <property type="term" value="F:ATP binding"/>
    <property type="evidence" value="ECO:0007669"/>
    <property type="project" value="UniProtKB-KW"/>
</dbReference>